<keyword evidence="2" id="KW-0805">Transcription regulation</keyword>
<dbReference type="Gene3D" id="1.10.10.10">
    <property type="entry name" value="Winged helix-like DNA-binding domain superfamily/Winged helix DNA-binding domain"/>
    <property type="match status" value="1"/>
</dbReference>
<keyword evidence="4" id="KW-0804">Transcription</keyword>
<dbReference type="Pfam" id="PF03466">
    <property type="entry name" value="LysR_substrate"/>
    <property type="match status" value="1"/>
</dbReference>
<dbReference type="EMBL" id="JAAEDI010000010">
    <property type="protein sequence ID" value="MBR0650067.1"/>
    <property type="molecule type" value="Genomic_DNA"/>
</dbReference>
<dbReference type="RefSeq" id="WP_211868514.1">
    <property type="nucleotide sequence ID" value="NZ_JAAEDI010000010.1"/>
</dbReference>
<evidence type="ECO:0000256" key="4">
    <source>
        <dbReference type="ARBA" id="ARBA00023163"/>
    </source>
</evidence>
<proteinExistence type="inferred from homology"/>
<evidence type="ECO:0000256" key="3">
    <source>
        <dbReference type="ARBA" id="ARBA00023125"/>
    </source>
</evidence>
<dbReference type="SUPFAM" id="SSF46785">
    <property type="entry name" value="Winged helix' DNA-binding domain"/>
    <property type="match status" value="1"/>
</dbReference>
<protein>
    <submittedName>
        <fullName evidence="6">LysR family transcriptional regulator</fullName>
    </submittedName>
</protein>
<feature type="domain" description="HTH lysR-type" evidence="5">
    <location>
        <begin position="12"/>
        <end position="69"/>
    </location>
</feature>
<dbReference type="InterPro" id="IPR005119">
    <property type="entry name" value="LysR_subst-bd"/>
</dbReference>
<evidence type="ECO:0000256" key="2">
    <source>
        <dbReference type="ARBA" id="ARBA00023015"/>
    </source>
</evidence>
<organism evidence="6 7">
    <name type="scientific">Neoroseomonas terrae</name>
    <dbReference type="NCBI Taxonomy" id="424799"/>
    <lineage>
        <taxon>Bacteria</taxon>
        <taxon>Pseudomonadati</taxon>
        <taxon>Pseudomonadota</taxon>
        <taxon>Alphaproteobacteria</taxon>
        <taxon>Acetobacterales</taxon>
        <taxon>Acetobacteraceae</taxon>
        <taxon>Neoroseomonas</taxon>
    </lineage>
</organism>
<dbReference type="Pfam" id="PF00126">
    <property type="entry name" value="HTH_1"/>
    <property type="match status" value="1"/>
</dbReference>
<evidence type="ECO:0000313" key="7">
    <source>
        <dbReference type="Proteomes" id="UP000698752"/>
    </source>
</evidence>
<keyword evidence="3" id="KW-0238">DNA-binding</keyword>
<dbReference type="PRINTS" id="PR00039">
    <property type="entry name" value="HTHLYSR"/>
</dbReference>
<keyword evidence="7" id="KW-1185">Reference proteome</keyword>
<evidence type="ECO:0000256" key="1">
    <source>
        <dbReference type="ARBA" id="ARBA00009437"/>
    </source>
</evidence>
<dbReference type="InterPro" id="IPR036388">
    <property type="entry name" value="WH-like_DNA-bd_sf"/>
</dbReference>
<dbReference type="InterPro" id="IPR058163">
    <property type="entry name" value="LysR-type_TF_proteobact-type"/>
</dbReference>
<gene>
    <name evidence="6" type="ORF">GXW78_10370</name>
</gene>
<dbReference type="Proteomes" id="UP000698752">
    <property type="component" value="Unassembled WGS sequence"/>
</dbReference>
<dbReference type="Gene3D" id="3.40.190.10">
    <property type="entry name" value="Periplasmic binding protein-like II"/>
    <property type="match status" value="2"/>
</dbReference>
<dbReference type="PANTHER" id="PTHR30537:SF26">
    <property type="entry name" value="GLYCINE CLEAVAGE SYSTEM TRANSCRIPTIONAL ACTIVATOR"/>
    <property type="match status" value="1"/>
</dbReference>
<dbReference type="PANTHER" id="PTHR30537">
    <property type="entry name" value="HTH-TYPE TRANSCRIPTIONAL REGULATOR"/>
    <property type="match status" value="1"/>
</dbReference>
<evidence type="ECO:0000259" key="5">
    <source>
        <dbReference type="PROSITE" id="PS50931"/>
    </source>
</evidence>
<accession>A0ABS5EHE0</accession>
<reference evidence="7" key="1">
    <citation type="journal article" date="2021" name="Syst. Appl. Microbiol.">
        <title>Roseomonas hellenica sp. nov., isolated from roots of wild-growing Alkanna tinctoria.</title>
        <authorList>
            <person name="Rat A."/>
            <person name="Naranjo H.D."/>
            <person name="Lebbe L."/>
            <person name="Cnockaert M."/>
            <person name="Krigas N."/>
            <person name="Grigoriadou K."/>
            <person name="Maloupa E."/>
            <person name="Willems A."/>
        </authorList>
    </citation>
    <scope>NUCLEOTIDE SEQUENCE [LARGE SCALE GENOMIC DNA]</scope>
    <source>
        <strain evidence="7">LMG 31159</strain>
    </source>
</reference>
<dbReference type="InterPro" id="IPR000847">
    <property type="entry name" value="LysR_HTH_N"/>
</dbReference>
<dbReference type="PROSITE" id="PS50931">
    <property type="entry name" value="HTH_LYSR"/>
    <property type="match status" value="1"/>
</dbReference>
<dbReference type="SUPFAM" id="SSF53850">
    <property type="entry name" value="Periplasmic binding protein-like II"/>
    <property type="match status" value="1"/>
</dbReference>
<name>A0ABS5EHE0_9PROT</name>
<sequence>MNGDHTWPLRTLPLGALAVFDAAARHRNMVRAATELGMTQSAVSRRIRALEEQLHEQLFKRGPRGLMLTEAGDLLADYVNRGLGELATGLHRLGQPKKRTTIAVTASRTFALRVLAPQISSFVRRHPWVSLRIDSHRYTTSLERSDVDVAIRLGTGNWTDGVVLPLSRERLVPVCTPSIAMAAQSMNLGDFLRGQILLHYAERPHWVDWLRTAGIDPSLAEHGPRFGETALALAAAEAGQGIAIARSIHVRQALADGKLAVPAPISIEDGLAYYMVATEAALRRTTVQAFVAWCQSEFADGSSLPAEA</sequence>
<dbReference type="InterPro" id="IPR036390">
    <property type="entry name" value="WH_DNA-bd_sf"/>
</dbReference>
<comment type="caution">
    <text evidence="6">The sequence shown here is derived from an EMBL/GenBank/DDBJ whole genome shotgun (WGS) entry which is preliminary data.</text>
</comment>
<evidence type="ECO:0000313" key="6">
    <source>
        <dbReference type="EMBL" id="MBR0650067.1"/>
    </source>
</evidence>
<comment type="similarity">
    <text evidence="1">Belongs to the LysR transcriptional regulatory family.</text>
</comment>